<evidence type="ECO:0000256" key="1">
    <source>
        <dbReference type="SAM" id="MobiDB-lite"/>
    </source>
</evidence>
<dbReference type="EMBL" id="JAWJAY010000003">
    <property type="protein sequence ID" value="MDV2886182.1"/>
    <property type="molecule type" value="Genomic_DNA"/>
</dbReference>
<accession>A0AAJ2U2W5</accession>
<evidence type="ECO:0000313" key="3">
    <source>
        <dbReference type="Proteomes" id="UP001285636"/>
    </source>
</evidence>
<feature type="region of interest" description="Disordered" evidence="1">
    <location>
        <begin position="1"/>
        <end position="21"/>
    </location>
</feature>
<gene>
    <name evidence="2" type="ORF">RYX45_13415</name>
</gene>
<dbReference type="AlphaFoldDB" id="A0AAJ2U2W5"/>
<protein>
    <submittedName>
        <fullName evidence="2">Uncharacterized protein</fullName>
    </submittedName>
</protein>
<reference evidence="2" key="1">
    <citation type="submission" date="2023-10" db="EMBL/GenBank/DDBJ databases">
        <title>Screening of Alkalihalophilus pseudofirmusBZ-TG-HK211 and Its Alleviation of Salt Stress on Rapeseed Growth.</title>
        <authorList>
            <person name="Zhao B."/>
            <person name="Guo T."/>
        </authorList>
    </citation>
    <scope>NUCLEOTIDE SEQUENCE</scope>
    <source>
        <strain evidence="2">BZ-TG-HK211</strain>
    </source>
</reference>
<dbReference type="RefSeq" id="WP_323467009.1">
    <property type="nucleotide sequence ID" value="NZ_CP144224.1"/>
</dbReference>
<feature type="compositionally biased region" description="Polar residues" evidence="1">
    <location>
        <begin position="12"/>
        <end position="21"/>
    </location>
</feature>
<sequence length="41" mass="4331">MERAEDQADGDTMQTGGSMQTGAIMTKVVDTIVLQNDAIST</sequence>
<proteinExistence type="predicted"/>
<organism evidence="2 3">
    <name type="scientific">Alkalihalophilus pseudofirmus</name>
    <name type="common">Bacillus pseudofirmus</name>
    <dbReference type="NCBI Taxonomy" id="79885"/>
    <lineage>
        <taxon>Bacteria</taxon>
        <taxon>Bacillati</taxon>
        <taxon>Bacillota</taxon>
        <taxon>Bacilli</taxon>
        <taxon>Bacillales</taxon>
        <taxon>Bacillaceae</taxon>
        <taxon>Alkalihalophilus</taxon>
    </lineage>
</organism>
<dbReference type="Proteomes" id="UP001285636">
    <property type="component" value="Unassembled WGS sequence"/>
</dbReference>
<name>A0AAJ2U2W5_ALKPS</name>
<evidence type="ECO:0000313" key="2">
    <source>
        <dbReference type="EMBL" id="MDV2886182.1"/>
    </source>
</evidence>
<comment type="caution">
    <text evidence="2">The sequence shown here is derived from an EMBL/GenBank/DDBJ whole genome shotgun (WGS) entry which is preliminary data.</text>
</comment>